<accession>A0AAU7F7T4</accession>
<dbReference type="AlphaFoldDB" id="A0AAU7F7T4"/>
<evidence type="ECO:0000313" key="1">
    <source>
        <dbReference type="EMBL" id="XBL99787.1"/>
    </source>
</evidence>
<sequence>MLEFLIITLIVLACLPFIPWSRFSKKKSLLDQDLHPLTTQAAPLTIAQPKQEN</sequence>
<evidence type="ECO:0008006" key="2">
    <source>
        <dbReference type="Google" id="ProtNLM"/>
    </source>
</evidence>
<proteinExistence type="predicted"/>
<dbReference type="EMBL" id="CP157355">
    <property type="protein sequence ID" value="XBL99787.1"/>
    <property type="molecule type" value="Genomic_DNA"/>
</dbReference>
<reference evidence="1" key="1">
    <citation type="submission" date="2024-05" db="EMBL/GenBank/DDBJ databases">
        <authorList>
            <person name="Yang L."/>
            <person name="Pan L."/>
        </authorList>
    </citation>
    <scope>NUCLEOTIDE SEQUENCE</scope>
    <source>
        <strain evidence="1">FCG-7</strain>
    </source>
</reference>
<organism evidence="1">
    <name type="scientific">Chitinibacter mangrovi</name>
    <dbReference type="NCBI Taxonomy" id="3153927"/>
    <lineage>
        <taxon>Bacteria</taxon>
        <taxon>Pseudomonadati</taxon>
        <taxon>Pseudomonadota</taxon>
        <taxon>Betaproteobacteria</taxon>
        <taxon>Neisseriales</taxon>
        <taxon>Chitinibacteraceae</taxon>
        <taxon>Chitinibacter</taxon>
    </lineage>
</organism>
<gene>
    <name evidence="1" type="ORF">ABHF33_12030</name>
</gene>
<name>A0AAU7F7T4_9NEIS</name>
<dbReference type="KEGG" id="cmav:ABHF33_12030"/>
<protein>
    <recommendedName>
        <fullName evidence="2">Cellulose biosynthesis protein BcsF</fullName>
    </recommendedName>
</protein>
<dbReference type="RefSeq" id="WP_348944188.1">
    <property type="nucleotide sequence ID" value="NZ_CP157355.1"/>
</dbReference>